<keyword evidence="3" id="KW-0378">Hydrolase</keyword>
<keyword evidence="4" id="KW-0862">Zinc</keyword>
<dbReference type="SUPFAM" id="SSF102712">
    <property type="entry name" value="JAB1/MPN domain"/>
    <property type="match status" value="1"/>
</dbReference>
<evidence type="ECO:0000256" key="3">
    <source>
        <dbReference type="ARBA" id="ARBA00022801"/>
    </source>
</evidence>
<proteinExistence type="predicted"/>
<evidence type="ECO:0000259" key="6">
    <source>
        <dbReference type="Pfam" id="PF14464"/>
    </source>
</evidence>
<accession>A0ABQ4MB34</accession>
<organism evidence="7 8">
    <name type="scientific">Paenibacillus vini</name>
    <dbReference type="NCBI Taxonomy" id="1476024"/>
    <lineage>
        <taxon>Bacteria</taxon>
        <taxon>Bacillati</taxon>
        <taxon>Bacillota</taxon>
        <taxon>Bacilli</taxon>
        <taxon>Bacillales</taxon>
        <taxon>Paenibacillaceae</taxon>
        <taxon>Paenibacillus</taxon>
    </lineage>
</organism>
<evidence type="ECO:0000313" key="7">
    <source>
        <dbReference type="EMBL" id="GIP53169.1"/>
    </source>
</evidence>
<dbReference type="RefSeq" id="WP_213654798.1">
    <property type="nucleotide sequence ID" value="NZ_BOSL01000006.1"/>
</dbReference>
<dbReference type="PANTHER" id="PTHR34858:SF1">
    <property type="entry name" value="CYSO-CYSTEINE PEPTIDASE"/>
    <property type="match status" value="1"/>
</dbReference>
<name>A0ABQ4MB34_9BACL</name>
<keyword evidence="1" id="KW-0645">Protease</keyword>
<keyword evidence="5" id="KW-0482">Metalloprotease</keyword>
<keyword evidence="2" id="KW-0479">Metal-binding</keyword>
<feature type="domain" description="JAB" evidence="6">
    <location>
        <begin position="23"/>
        <end position="120"/>
    </location>
</feature>
<reference evidence="7 8" key="1">
    <citation type="submission" date="2021-03" db="EMBL/GenBank/DDBJ databases">
        <title>Antimicrobial resistance genes in bacteria isolated from Japanese honey, and their potential for conferring macrolide and lincosamide resistance in the American foulbrood pathogen Paenibacillus larvae.</title>
        <authorList>
            <person name="Okamoto M."/>
            <person name="Kumagai M."/>
            <person name="Kanamori H."/>
            <person name="Takamatsu D."/>
        </authorList>
    </citation>
    <scope>NUCLEOTIDE SEQUENCE [LARGE SCALE GENOMIC DNA]</scope>
    <source>
        <strain evidence="7 8">J42TS3</strain>
    </source>
</reference>
<protein>
    <recommendedName>
        <fullName evidence="6">JAB domain-containing protein</fullName>
    </recommendedName>
</protein>
<evidence type="ECO:0000313" key="8">
    <source>
        <dbReference type="Proteomes" id="UP000679992"/>
    </source>
</evidence>
<dbReference type="InterPro" id="IPR051929">
    <property type="entry name" value="VirAsm_ModProt"/>
</dbReference>
<dbReference type="PANTHER" id="PTHR34858">
    <property type="entry name" value="CYSO-CYSTEINE PEPTIDASE"/>
    <property type="match status" value="1"/>
</dbReference>
<dbReference type="Pfam" id="PF14464">
    <property type="entry name" value="Prok-JAB"/>
    <property type="match status" value="1"/>
</dbReference>
<gene>
    <name evidence="7" type="ORF">J42TS3_22040</name>
</gene>
<comment type="caution">
    <text evidence="7">The sequence shown here is derived from an EMBL/GenBank/DDBJ whole genome shotgun (WGS) entry which is preliminary data.</text>
</comment>
<dbReference type="Proteomes" id="UP000679992">
    <property type="component" value="Unassembled WGS sequence"/>
</dbReference>
<sequence>MHDFKDVEPRNRILELPESIRVLLAKDGLDRDPDEACGALFGRLSPEVITVDSYMPLTNMAENPRHTFTFDPAEWVRCCYTSGLIGIFHSHPTSPPLPSISDMEGLQHFGGLLSLYLIGSKFPANGGAIQDEMPPGTPDGFLLNAYSIARRSNGSYFLENLIMSY</sequence>
<evidence type="ECO:0000256" key="2">
    <source>
        <dbReference type="ARBA" id="ARBA00022723"/>
    </source>
</evidence>
<evidence type="ECO:0000256" key="1">
    <source>
        <dbReference type="ARBA" id="ARBA00022670"/>
    </source>
</evidence>
<dbReference type="InterPro" id="IPR028090">
    <property type="entry name" value="JAB_dom_prok"/>
</dbReference>
<dbReference type="Gene3D" id="3.40.140.10">
    <property type="entry name" value="Cytidine Deaminase, domain 2"/>
    <property type="match status" value="1"/>
</dbReference>
<keyword evidence="8" id="KW-1185">Reference proteome</keyword>
<evidence type="ECO:0000256" key="4">
    <source>
        <dbReference type="ARBA" id="ARBA00022833"/>
    </source>
</evidence>
<evidence type="ECO:0000256" key="5">
    <source>
        <dbReference type="ARBA" id="ARBA00023049"/>
    </source>
</evidence>
<dbReference type="EMBL" id="BOSL01000006">
    <property type="protein sequence ID" value="GIP53169.1"/>
    <property type="molecule type" value="Genomic_DNA"/>
</dbReference>